<dbReference type="OrthoDB" id="745987at2"/>
<reference evidence="1 2" key="1">
    <citation type="submission" date="2016-11" db="EMBL/GenBank/DDBJ databases">
        <authorList>
            <person name="Jaros S."/>
            <person name="Januszkiewicz K."/>
            <person name="Wedrychowicz H."/>
        </authorList>
    </citation>
    <scope>NUCLEOTIDE SEQUENCE [LARGE SCALE GENOMIC DNA]</scope>
    <source>
        <strain evidence="1 2">DSM 24574</strain>
    </source>
</reference>
<dbReference type="EMBL" id="FQWQ01000001">
    <property type="protein sequence ID" value="SHG87339.1"/>
    <property type="molecule type" value="Genomic_DNA"/>
</dbReference>
<evidence type="ECO:0000313" key="2">
    <source>
        <dbReference type="Proteomes" id="UP000184212"/>
    </source>
</evidence>
<gene>
    <name evidence="1" type="ORF">SAMN04488109_2255</name>
</gene>
<dbReference type="STRING" id="947013.SAMN04488109_2255"/>
<protein>
    <recommendedName>
        <fullName evidence="3">Glycosyl transferase family 2</fullName>
    </recommendedName>
</protein>
<keyword evidence="2" id="KW-1185">Reference proteome</keyword>
<dbReference type="AlphaFoldDB" id="A0A1M5NDS2"/>
<proteinExistence type="predicted"/>
<name>A0A1M5NDS2_9BACT</name>
<dbReference type="Proteomes" id="UP000184212">
    <property type="component" value="Unassembled WGS sequence"/>
</dbReference>
<evidence type="ECO:0008006" key="3">
    <source>
        <dbReference type="Google" id="ProtNLM"/>
    </source>
</evidence>
<evidence type="ECO:0000313" key="1">
    <source>
        <dbReference type="EMBL" id="SHG87339.1"/>
    </source>
</evidence>
<dbReference type="RefSeq" id="WP_143164864.1">
    <property type="nucleotide sequence ID" value="NZ_FQWQ01000001.1"/>
</dbReference>
<accession>A0A1M5NDS2</accession>
<sequence length="293" mass="34707">MMEAIKVGFCVAYDWYLLEYALPLIYADATVIGLSIDQDRISWSGNSYPFDEAGFKALITKLDPEKKIRVFEENYHLPDLTPMQNEVRQRNLMAKHLGEGGWFVQLDCDEYFLNFSGFVRYLRSLPFQLTRRANICCPWIILYKQTDEGFLYVDPLEAARTEFMQIATREPGYEYGRRNGNFNLYVNFSILHQSWARSRAEIQEKINNWGHSDHFDKEKYFSFWDKLNASNFNEARDIHPIKPREWPRLKYVKGRSIPELLKNFPLAAMPAYSRSKLFFKNSRFFSKVRSLFK</sequence>
<organism evidence="1 2">
    <name type="scientific">Chryseolinea serpens</name>
    <dbReference type="NCBI Taxonomy" id="947013"/>
    <lineage>
        <taxon>Bacteria</taxon>
        <taxon>Pseudomonadati</taxon>
        <taxon>Bacteroidota</taxon>
        <taxon>Cytophagia</taxon>
        <taxon>Cytophagales</taxon>
        <taxon>Fulvivirgaceae</taxon>
        <taxon>Chryseolinea</taxon>
    </lineage>
</organism>